<dbReference type="AlphaFoldDB" id="A0A1U7H370"/>
<dbReference type="Gene3D" id="3.40.50.300">
    <property type="entry name" value="P-loop containing nucleotide triphosphate hydrolases"/>
    <property type="match status" value="1"/>
</dbReference>
<dbReference type="EMBL" id="MRCA01000002">
    <property type="protein sequence ID" value="OKH15551.1"/>
    <property type="molecule type" value="Genomic_DNA"/>
</dbReference>
<dbReference type="InterPro" id="IPR003724">
    <property type="entry name" value="CblAdoTrfase_CobA"/>
</dbReference>
<sequence length="178" mass="19984">MIAQLETPNENLTLSLPYSIKGLVQVFTSTHRSFFTSVMAQALRIAGQGTPVLIVQFLKGGIHQGHERPIRLGQNLDWIRCDLPRCIDTPHLDESETQALQKLWQHTQKVVCEAKYSLVVLDELSLAINFGLIPETEVMAFLAKRPAHVDIILTGPDMPKSILEVADQITEIRRSHQP</sequence>
<evidence type="ECO:0000313" key="2">
    <source>
        <dbReference type="Proteomes" id="UP000186391"/>
    </source>
</evidence>
<gene>
    <name evidence="1" type="ORF">NIES592_05515</name>
</gene>
<dbReference type="RefSeq" id="WP_073555147.1">
    <property type="nucleotide sequence ID" value="NZ_MRCA01000002.1"/>
</dbReference>
<comment type="caution">
    <text evidence="1">The sequence shown here is derived from an EMBL/GenBank/DDBJ whole genome shotgun (WGS) entry which is preliminary data.</text>
</comment>
<dbReference type="PANTHER" id="PTHR46638">
    <property type="entry name" value="CORRINOID ADENOSYLTRANSFERASE"/>
    <property type="match status" value="1"/>
</dbReference>
<dbReference type="Proteomes" id="UP000186391">
    <property type="component" value="Unassembled WGS sequence"/>
</dbReference>
<dbReference type="InterPro" id="IPR027417">
    <property type="entry name" value="P-loop_NTPase"/>
</dbReference>
<proteinExistence type="predicted"/>
<keyword evidence="2" id="KW-1185">Reference proteome</keyword>
<keyword evidence="1" id="KW-0808">Transferase</keyword>
<protein>
    <submittedName>
        <fullName evidence="1">Cob(I)yrinic acid a c-diamide adenosyltransferase</fullName>
    </submittedName>
</protein>
<name>A0A1U7H370_9CYAN</name>
<dbReference type="GO" id="GO:0008817">
    <property type="term" value="F:corrinoid adenosyltransferase activity"/>
    <property type="evidence" value="ECO:0007669"/>
    <property type="project" value="InterPro"/>
</dbReference>
<dbReference type="NCBIfam" id="NF005648">
    <property type="entry name" value="PRK07414.1"/>
    <property type="match status" value="1"/>
</dbReference>
<dbReference type="Pfam" id="PF02572">
    <property type="entry name" value="CobA_CobO_BtuR"/>
    <property type="match status" value="1"/>
</dbReference>
<reference evidence="1 2" key="1">
    <citation type="submission" date="2016-11" db="EMBL/GenBank/DDBJ databases">
        <title>Draft Genome Sequences of Nine Cyanobacterial Strains from Diverse Habitats.</title>
        <authorList>
            <person name="Zhu T."/>
            <person name="Hou S."/>
            <person name="Lu X."/>
            <person name="Hess W.R."/>
        </authorList>
    </citation>
    <scope>NUCLEOTIDE SEQUENCE [LARGE SCALE GENOMIC DNA]</scope>
    <source>
        <strain evidence="1 2">NIES-592</strain>
    </source>
</reference>
<dbReference type="GO" id="GO:0009236">
    <property type="term" value="P:cobalamin biosynthetic process"/>
    <property type="evidence" value="ECO:0007669"/>
    <property type="project" value="InterPro"/>
</dbReference>
<dbReference type="OrthoDB" id="422172at2"/>
<dbReference type="GO" id="GO:0005524">
    <property type="term" value="F:ATP binding"/>
    <property type="evidence" value="ECO:0007669"/>
    <property type="project" value="InterPro"/>
</dbReference>
<accession>A0A1U7H370</accession>
<dbReference type="PIRSF" id="PIRSF015617">
    <property type="entry name" value="Adensltrnsf_CobA"/>
    <property type="match status" value="1"/>
</dbReference>
<dbReference type="PANTHER" id="PTHR46638:SF1">
    <property type="entry name" value="CORRINOID ADENOSYLTRANSFERASE"/>
    <property type="match status" value="1"/>
</dbReference>
<evidence type="ECO:0000313" key="1">
    <source>
        <dbReference type="EMBL" id="OKH15551.1"/>
    </source>
</evidence>
<dbReference type="SUPFAM" id="SSF52540">
    <property type="entry name" value="P-loop containing nucleoside triphosphate hydrolases"/>
    <property type="match status" value="1"/>
</dbReference>
<organism evidence="1 2">
    <name type="scientific">Fischerella major NIES-592</name>
    <dbReference type="NCBI Taxonomy" id="210994"/>
    <lineage>
        <taxon>Bacteria</taxon>
        <taxon>Bacillati</taxon>
        <taxon>Cyanobacteriota</taxon>
        <taxon>Cyanophyceae</taxon>
        <taxon>Nostocales</taxon>
        <taxon>Hapalosiphonaceae</taxon>
        <taxon>Fischerella</taxon>
    </lineage>
</organism>